<proteinExistence type="predicted"/>
<dbReference type="Proteomes" id="UP000035720">
    <property type="component" value="Unassembled WGS sequence"/>
</dbReference>
<keyword evidence="2" id="KW-1185">Reference proteome</keyword>
<reference evidence="1 2" key="1">
    <citation type="journal article" date="2013" name="ISME J.">
        <title>A metabolic model for members of the genus Tetrasphaera involved in enhanced biological phosphorus removal.</title>
        <authorList>
            <person name="Kristiansen R."/>
            <person name="Nguyen H.T.T."/>
            <person name="Saunders A.M."/>
            <person name="Nielsen J.L."/>
            <person name="Wimmer R."/>
            <person name="Le V.Q."/>
            <person name="McIlroy S.J."/>
            <person name="Petrovski S."/>
            <person name="Seviour R.J."/>
            <person name="Calteau A."/>
            <person name="Nielsen K.L."/>
            <person name="Nielsen P.H."/>
        </authorList>
    </citation>
    <scope>NUCLEOTIDE SEQUENCE [LARGE SCALE GENOMIC DNA]</scope>
    <source>
        <strain evidence="1 2">Ben 74</strain>
    </source>
</reference>
<accession>A0A077MF19</accession>
<organism evidence="1 2">
    <name type="scientific">Nostocoides jenkinsii Ben 74</name>
    <dbReference type="NCBI Taxonomy" id="1193518"/>
    <lineage>
        <taxon>Bacteria</taxon>
        <taxon>Bacillati</taxon>
        <taxon>Actinomycetota</taxon>
        <taxon>Actinomycetes</taxon>
        <taxon>Micrococcales</taxon>
        <taxon>Intrasporangiaceae</taxon>
        <taxon>Nostocoides</taxon>
    </lineage>
</organism>
<evidence type="ECO:0000313" key="2">
    <source>
        <dbReference type="Proteomes" id="UP000035720"/>
    </source>
</evidence>
<name>A0A077MF19_9MICO</name>
<protein>
    <submittedName>
        <fullName evidence="1">Uncharacterized protein</fullName>
    </submittedName>
</protein>
<dbReference type="AlphaFoldDB" id="A0A077MF19"/>
<sequence length="20" mass="2272">MLQPGFGAWSESLDRVHCHT</sequence>
<evidence type="ECO:0000313" key="1">
    <source>
        <dbReference type="EMBL" id="CCI53648.1"/>
    </source>
</evidence>
<gene>
    <name evidence="1" type="ORF">BN13_430007</name>
</gene>
<comment type="caution">
    <text evidence="1">The sequence shown here is derived from an EMBL/GenBank/DDBJ whole genome shotgun (WGS) entry which is preliminary data.</text>
</comment>
<dbReference type="EMBL" id="CAJC01000154">
    <property type="protein sequence ID" value="CCI53648.1"/>
    <property type="molecule type" value="Genomic_DNA"/>
</dbReference>